<evidence type="ECO:0008006" key="4">
    <source>
        <dbReference type="Google" id="ProtNLM"/>
    </source>
</evidence>
<dbReference type="SUPFAM" id="SSF103473">
    <property type="entry name" value="MFS general substrate transporter"/>
    <property type="match status" value="1"/>
</dbReference>
<evidence type="ECO:0000256" key="1">
    <source>
        <dbReference type="SAM" id="Phobius"/>
    </source>
</evidence>
<keyword evidence="1" id="KW-0472">Membrane</keyword>
<feature type="transmembrane region" description="Helical" evidence="1">
    <location>
        <begin position="269"/>
        <end position="286"/>
    </location>
</feature>
<feature type="transmembrane region" description="Helical" evidence="1">
    <location>
        <begin position="12"/>
        <end position="33"/>
    </location>
</feature>
<dbReference type="EMBL" id="CP077713">
    <property type="protein sequence ID" value="QXJ35560.1"/>
    <property type="molecule type" value="Genomic_DNA"/>
</dbReference>
<keyword evidence="1" id="KW-0812">Transmembrane</keyword>
<feature type="transmembrane region" description="Helical" evidence="1">
    <location>
        <begin position="125"/>
        <end position="144"/>
    </location>
</feature>
<dbReference type="PANTHER" id="PTHR23526">
    <property type="entry name" value="INTEGRAL MEMBRANE TRANSPORT PROTEIN-RELATED"/>
    <property type="match status" value="1"/>
</dbReference>
<name>A0A8F5C237_9CREN</name>
<dbReference type="PANTHER" id="PTHR23526:SF2">
    <property type="entry name" value="MAJOR FACILITATOR SUPERFAMILY (MFS) PROFILE DOMAIN-CONTAINING PROTEIN"/>
    <property type="match status" value="1"/>
</dbReference>
<keyword evidence="3" id="KW-1185">Reference proteome</keyword>
<feature type="transmembrane region" description="Helical" evidence="1">
    <location>
        <begin position="45"/>
        <end position="64"/>
    </location>
</feature>
<feature type="transmembrane region" description="Helical" evidence="1">
    <location>
        <begin position="165"/>
        <end position="185"/>
    </location>
</feature>
<dbReference type="Proteomes" id="UP000694036">
    <property type="component" value="Chromosome"/>
</dbReference>
<reference evidence="2 3" key="1">
    <citation type="journal article" date="2021" name="Environ. Microbiol.">
        <title>New insights into the diversity and evolution of the archaeal mobilome from three complete genomes of Saccharolobus shibatae.</title>
        <authorList>
            <person name="Medvedeva S."/>
            <person name="Brandt D."/>
            <person name="Cvirkaite-Krupovic V."/>
            <person name="Liu Y."/>
            <person name="Severinov K."/>
            <person name="Ishino S."/>
            <person name="Ishino Y."/>
            <person name="Prangishvili D."/>
            <person name="Kalinowski J."/>
            <person name="Krupovic M."/>
        </authorList>
    </citation>
    <scope>NUCLEOTIDE SEQUENCE [LARGE SCALE GENOMIC DNA]</scope>
    <source>
        <strain evidence="2 3">S38A</strain>
    </source>
</reference>
<feature type="transmembrane region" description="Helical" evidence="1">
    <location>
        <begin position="70"/>
        <end position="93"/>
    </location>
</feature>
<evidence type="ECO:0000313" key="2">
    <source>
        <dbReference type="EMBL" id="QXJ35560.1"/>
    </source>
</evidence>
<feature type="transmembrane region" description="Helical" evidence="1">
    <location>
        <begin position="100"/>
        <end position="119"/>
    </location>
</feature>
<protein>
    <recommendedName>
        <fullName evidence="4">MFS transporter</fullName>
    </recommendedName>
</protein>
<dbReference type="AlphaFoldDB" id="A0A8F5C237"/>
<feature type="transmembrane region" description="Helical" evidence="1">
    <location>
        <begin position="191"/>
        <end position="210"/>
    </location>
</feature>
<dbReference type="InterPro" id="IPR052528">
    <property type="entry name" value="Sugar_transport-like"/>
</dbReference>
<keyword evidence="1" id="KW-1133">Transmembrane helix</keyword>
<organism evidence="2 3">
    <name type="scientific">Saccharolobus shibatae</name>
    <dbReference type="NCBI Taxonomy" id="2286"/>
    <lineage>
        <taxon>Archaea</taxon>
        <taxon>Thermoproteota</taxon>
        <taxon>Thermoprotei</taxon>
        <taxon>Sulfolobales</taxon>
        <taxon>Sulfolobaceae</taxon>
        <taxon>Saccharolobus</taxon>
    </lineage>
</organism>
<sequence>MFLWPVRLLNPIVINSIYKISYSNFLFLIIMSIKRMRKNFLMSSWLFGLANSFSSPLLSLYIYVTSSIYYSIYFILYTSIFILIGYILVGYIINVYNKIITFYKIGIGLYILFYLLLLLLNNNAYKYTLLLGAIYGIAQGYYWFAWDVIFYKVQNKLSFFNKSSYLGVISSLLSPLVYGGILSVFHQFGYAILFSITSMILVFVILLVESTDVESKFDLKKSFTIFIENEPYKYTMTSLTITSGVNYVLSNLNPILIYQVAKSYEDFAILNYILTGISLISVYVIRQRLMNKIDKFKLVLASSITITVSSISIFFFPIFYLIIFYITSPLIYPIIDVYNWNIMNKSPLINFLVNRQIFLNLGRISFSFIEVLMSNSFFPEQIILIIPSLIVASLIFHRGKKKISYEKF</sequence>
<accession>A0A8F5C237</accession>
<feature type="transmembrane region" description="Helical" evidence="1">
    <location>
        <begin position="377"/>
        <end position="397"/>
    </location>
</feature>
<dbReference type="InterPro" id="IPR036259">
    <property type="entry name" value="MFS_trans_sf"/>
</dbReference>
<gene>
    <name evidence="2" type="ORF">J5U22_02107</name>
</gene>
<proteinExistence type="predicted"/>
<evidence type="ECO:0000313" key="3">
    <source>
        <dbReference type="Proteomes" id="UP000694036"/>
    </source>
</evidence>
<feature type="transmembrane region" description="Helical" evidence="1">
    <location>
        <begin position="298"/>
        <end position="326"/>
    </location>
</feature>